<gene>
    <name evidence="1" type="primary">A07p044320.1_BraROA</name>
    <name evidence="1" type="ORF">IGI04_028627</name>
</gene>
<comment type="caution">
    <text evidence="1">The sequence shown here is derived from an EMBL/GenBank/DDBJ whole genome shotgun (WGS) entry which is preliminary data.</text>
</comment>
<evidence type="ECO:0000313" key="1">
    <source>
        <dbReference type="EMBL" id="KAG5380785.1"/>
    </source>
</evidence>
<name>A0ABQ7L547_BRACM</name>
<reference evidence="1 2" key="1">
    <citation type="submission" date="2021-03" db="EMBL/GenBank/DDBJ databases">
        <authorList>
            <person name="King G.J."/>
            <person name="Bancroft I."/>
            <person name="Baten A."/>
            <person name="Bloomfield J."/>
            <person name="Borpatragohain P."/>
            <person name="He Z."/>
            <person name="Irish N."/>
            <person name="Irwin J."/>
            <person name="Liu K."/>
            <person name="Mauleon R.P."/>
            <person name="Moore J."/>
            <person name="Morris R."/>
            <person name="Ostergaard L."/>
            <person name="Wang B."/>
            <person name="Wells R."/>
        </authorList>
    </citation>
    <scope>NUCLEOTIDE SEQUENCE [LARGE SCALE GENOMIC DNA]</scope>
    <source>
        <strain evidence="1">R-o-18</strain>
        <tissue evidence="1">Leaf</tissue>
    </source>
</reference>
<dbReference type="EMBL" id="JADBGQ010000009">
    <property type="protein sequence ID" value="KAG5380785.1"/>
    <property type="molecule type" value="Genomic_DNA"/>
</dbReference>
<proteinExistence type="predicted"/>
<organism evidence="1 2">
    <name type="scientific">Brassica rapa subsp. trilocularis</name>
    <dbReference type="NCBI Taxonomy" id="1813537"/>
    <lineage>
        <taxon>Eukaryota</taxon>
        <taxon>Viridiplantae</taxon>
        <taxon>Streptophyta</taxon>
        <taxon>Embryophyta</taxon>
        <taxon>Tracheophyta</taxon>
        <taxon>Spermatophyta</taxon>
        <taxon>Magnoliopsida</taxon>
        <taxon>eudicotyledons</taxon>
        <taxon>Gunneridae</taxon>
        <taxon>Pentapetalae</taxon>
        <taxon>rosids</taxon>
        <taxon>malvids</taxon>
        <taxon>Brassicales</taxon>
        <taxon>Brassicaceae</taxon>
        <taxon>Brassiceae</taxon>
        <taxon>Brassica</taxon>
    </lineage>
</organism>
<keyword evidence="2" id="KW-1185">Reference proteome</keyword>
<evidence type="ECO:0000313" key="2">
    <source>
        <dbReference type="Proteomes" id="UP000823674"/>
    </source>
</evidence>
<sequence>MEWSRVVWFPQGVPRFPFILWLTVSNMLLTGDRMRQWGITQGQQYQLGLAVNVAAFAENGEKWSRLLLSKPIVSYGSLQYMVGEKWKKVSTKHNSTEQLCRLIDKAMRNMICSLKYWSVLV</sequence>
<accession>A0ABQ7L547</accession>
<protein>
    <recommendedName>
        <fullName evidence="3">Reverse transcriptase zinc-binding domain-containing protein</fullName>
    </recommendedName>
</protein>
<evidence type="ECO:0008006" key="3">
    <source>
        <dbReference type="Google" id="ProtNLM"/>
    </source>
</evidence>
<dbReference type="Proteomes" id="UP000823674">
    <property type="component" value="Chromosome A07"/>
</dbReference>